<keyword evidence="2" id="KW-1185">Reference proteome</keyword>
<name>A0A8J2XVI4_9BACT</name>
<reference evidence="1" key="2">
    <citation type="submission" date="2020-09" db="EMBL/GenBank/DDBJ databases">
        <authorList>
            <person name="Sun Q."/>
            <person name="Zhou Y."/>
        </authorList>
    </citation>
    <scope>NUCLEOTIDE SEQUENCE</scope>
    <source>
        <strain evidence="1">CGMCC 1.15448</strain>
    </source>
</reference>
<sequence length="146" mass="17123">MIALDKVGDNVNDILQSIWGTAWDFFHIRMIHYVSINVEANNKQYFVTQDRNIYTLLKSNRGQGAITILRQPFMSFLSYDLEIQYKEQHILDEVYNILKEFTFKRSVNSRMDEHLDLNLIASLKIDLESDISRLYGKQSTDQNKGV</sequence>
<dbReference type="RefSeq" id="WP_188936610.1">
    <property type="nucleotide sequence ID" value="NZ_BMJC01000005.1"/>
</dbReference>
<protein>
    <submittedName>
        <fullName evidence="1">Uncharacterized protein</fullName>
    </submittedName>
</protein>
<gene>
    <name evidence="1" type="ORF">GCM10011511_48200</name>
</gene>
<proteinExistence type="predicted"/>
<dbReference type="EMBL" id="BMJC01000005">
    <property type="protein sequence ID" value="GGB18757.1"/>
    <property type="molecule type" value="Genomic_DNA"/>
</dbReference>
<accession>A0A8J2XVI4</accession>
<evidence type="ECO:0000313" key="2">
    <source>
        <dbReference type="Proteomes" id="UP000607559"/>
    </source>
</evidence>
<evidence type="ECO:0000313" key="1">
    <source>
        <dbReference type="EMBL" id="GGB18757.1"/>
    </source>
</evidence>
<dbReference type="Proteomes" id="UP000607559">
    <property type="component" value="Unassembled WGS sequence"/>
</dbReference>
<comment type="caution">
    <text evidence="1">The sequence shown here is derived from an EMBL/GenBank/DDBJ whole genome shotgun (WGS) entry which is preliminary data.</text>
</comment>
<organism evidence="1 2">
    <name type="scientific">Puia dinghuensis</name>
    <dbReference type="NCBI Taxonomy" id="1792502"/>
    <lineage>
        <taxon>Bacteria</taxon>
        <taxon>Pseudomonadati</taxon>
        <taxon>Bacteroidota</taxon>
        <taxon>Chitinophagia</taxon>
        <taxon>Chitinophagales</taxon>
        <taxon>Chitinophagaceae</taxon>
        <taxon>Puia</taxon>
    </lineage>
</organism>
<reference evidence="1" key="1">
    <citation type="journal article" date="2014" name="Int. J. Syst. Evol. Microbiol.">
        <title>Complete genome sequence of Corynebacterium casei LMG S-19264T (=DSM 44701T), isolated from a smear-ripened cheese.</title>
        <authorList>
            <consortium name="US DOE Joint Genome Institute (JGI-PGF)"/>
            <person name="Walter F."/>
            <person name="Albersmeier A."/>
            <person name="Kalinowski J."/>
            <person name="Ruckert C."/>
        </authorList>
    </citation>
    <scope>NUCLEOTIDE SEQUENCE</scope>
    <source>
        <strain evidence="1">CGMCC 1.15448</strain>
    </source>
</reference>
<dbReference type="AlphaFoldDB" id="A0A8J2XVI4"/>